<dbReference type="Proteomes" id="UP000192980">
    <property type="component" value="Unassembled WGS sequence"/>
</dbReference>
<keyword evidence="3" id="KW-1185">Reference proteome</keyword>
<dbReference type="SUPFAM" id="SSF49344">
    <property type="entry name" value="CBD9-like"/>
    <property type="match status" value="1"/>
</dbReference>
<evidence type="ECO:0000313" key="2">
    <source>
        <dbReference type="EMBL" id="SMG15065.1"/>
    </source>
</evidence>
<dbReference type="InterPro" id="IPR010502">
    <property type="entry name" value="Carb-bd_dom_fam9"/>
</dbReference>
<dbReference type="GO" id="GO:0016052">
    <property type="term" value="P:carbohydrate catabolic process"/>
    <property type="evidence" value="ECO:0007669"/>
    <property type="project" value="InterPro"/>
</dbReference>
<dbReference type="GO" id="GO:0030246">
    <property type="term" value="F:carbohydrate binding"/>
    <property type="evidence" value="ECO:0007669"/>
    <property type="project" value="InterPro"/>
</dbReference>
<accession>A0A1X7IKL3</accession>
<dbReference type="EMBL" id="FXAU01000001">
    <property type="protein sequence ID" value="SMG15065.1"/>
    <property type="molecule type" value="Genomic_DNA"/>
</dbReference>
<dbReference type="CDD" id="cd09620">
    <property type="entry name" value="CBM9_like_3"/>
    <property type="match status" value="1"/>
</dbReference>
<dbReference type="Gene3D" id="2.60.40.1190">
    <property type="match status" value="1"/>
</dbReference>
<dbReference type="GO" id="GO:0004553">
    <property type="term" value="F:hydrolase activity, hydrolyzing O-glycosyl compounds"/>
    <property type="evidence" value="ECO:0007669"/>
    <property type="project" value="InterPro"/>
</dbReference>
<evidence type="ECO:0000313" key="3">
    <source>
        <dbReference type="Proteomes" id="UP000192980"/>
    </source>
</evidence>
<dbReference type="OrthoDB" id="9801646at2"/>
<protein>
    <submittedName>
        <fullName evidence="2">Carbohydrate-binding family 9</fullName>
    </submittedName>
</protein>
<gene>
    <name evidence="2" type="ORF">SAMN05660862_0918</name>
</gene>
<reference evidence="2 3" key="1">
    <citation type="submission" date="2017-04" db="EMBL/GenBank/DDBJ databases">
        <authorList>
            <person name="Afonso C.L."/>
            <person name="Miller P.J."/>
            <person name="Scott M.A."/>
            <person name="Spackman E."/>
            <person name="Goraichik I."/>
            <person name="Dimitrov K.M."/>
            <person name="Suarez D.L."/>
            <person name="Swayne D.E."/>
        </authorList>
    </citation>
    <scope>NUCLEOTIDE SEQUENCE [LARGE SCALE GENOMIC DNA]</scope>
    <source>
        <strain evidence="2 3">DSM 22418</strain>
    </source>
</reference>
<proteinExistence type="predicted"/>
<feature type="domain" description="Carbohydrate-binding" evidence="1">
    <location>
        <begin position="28"/>
        <end position="212"/>
    </location>
</feature>
<sequence length="213" mass="24311">MSILHVPQVEVQVHNFDYHALQQQLTGQEWHEIGHVNWPAEYPYKPKVAFQIVHNGSSIVLHYAVEEDYVKAQYIRPNEAVWEDSCVEFFLSLDNKETYYNIEFNVLGTGLIGYGPGVKSERNRLTQEEIEQVSTATSVVQRSGAKKWNMIMVIPALVFNKQGDITLSGLRAFGNFYKCGDALPQPHFISWSPIGHPTPNFHLPAFFGELIFE</sequence>
<evidence type="ECO:0000259" key="1">
    <source>
        <dbReference type="Pfam" id="PF16011"/>
    </source>
</evidence>
<dbReference type="RefSeq" id="WP_085471741.1">
    <property type="nucleotide sequence ID" value="NZ_FXAU01000001.1"/>
</dbReference>
<organism evidence="2 3">
    <name type="scientific">Sphingobacterium psychroaquaticum</name>
    <dbReference type="NCBI Taxonomy" id="561061"/>
    <lineage>
        <taxon>Bacteria</taxon>
        <taxon>Pseudomonadati</taxon>
        <taxon>Bacteroidota</taxon>
        <taxon>Sphingobacteriia</taxon>
        <taxon>Sphingobacteriales</taxon>
        <taxon>Sphingobacteriaceae</taxon>
        <taxon>Sphingobacterium</taxon>
    </lineage>
</organism>
<dbReference type="Pfam" id="PF16011">
    <property type="entry name" value="CBM9_2"/>
    <property type="match status" value="1"/>
</dbReference>
<dbReference type="STRING" id="561061.SAMN05660862_0918"/>
<dbReference type="AlphaFoldDB" id="A0A1X7IKL3"/>
<name>A0A1X7IKL3_9SPHI</name>